<feature type="region of interest" description="Disordered" evidence="9">
    <location>
        <begin position="378"/>
        <end position="404"/>
    </location>
</feature>
<dbReference type="InterPro" id="IPR033411">
    <property type="entry name" value="Ribonuclease_PIN"/>
</dbReference>
<keyword evidence="4 8" id="KW-0479">Metal-binding</keyword>
<feature type="region of interest" description="Disordered" evidence="9">
    <location>
        <begin position="163"/>
        <end position="267"/>
    </location>
</feature>
<gene>
    <name evidence="13" type="primary">LOC101848950</name>
</gene>
<evidence type="ECO:0000256" key="1">
    <source>
        <dbReference type="ARBA" id="ARBA00004123"/>
    </source>
</evidence>
<dbReference type="InterPro" id="IPR017117">
    <property type="entry name" value="Nob1_euk"/>
</dbReference>
<comment type="function">
    <text evidence="8">May play a role in mRNA degradation.</text>
</comment>
<feature type="compositionally biased region" description="Polar residues" evidence="9">
    <location>
        <begin position="432"/>
        <end position="450"/>
    </location>
</feature>
<evidence type="ECO:0000256" key="8">
    <source>
        <dbReference type="PIRNR" id="PIRNR037125"/>
    </source>
</evidence>
<reference evidence="13" key="1">
    <citation type="submission" date="2025-08" db="UniProtKB">
        <authorList>
            <consortium name="RefSeq"/>
        </authorList>
    </citation>
    <scope>IDENTIFICATION</scope>
</reference>
<dbReference type="PANTHER" id="PTHR12814:SF2">
    <property type="entry name" value="RNA-BINDING PROTEIN NOB1"/>
    <property type="match status" value="1"/>
</dbReference>
<evidence type="ECO:0000256" key="5">
    <source>
        <dbReference type="ARBA" id="ARBA00022801"/>
    </source>
</evidence>
<feature type="compositionally biased region" description="Polar residues" evidence="9">
    <location>
        <begin position="174"/>
        <end position="186"/>
    </location>
</feature>
<keyword evidence="7 8" id="KW-0539">Nucleus</keyword>
<evidence type="ECO:0000256" key="3">
    <source>
        <dbReference type="ARBA" id="ARBA00022722"/>
    </source>
</evidence>
<name>A0ABM0JGN2_APLCA</name>
<dbReference type="Pfam" id="PF17146">
    <property type="entry name" value="PIN_6"/>
    <property type="match status" value="1"/>
</dbReference>
<evidence type="ECO:0000256" key="7">
    <source>
        <dbReference type="ARBA" id="ARBA00023242"/>
    </source>
</evidence>
<keyword evidence="3" id="KW-0540">Nuclease</keyword>
<feature type="domain" description="Nin one binding (NOB1) Zn-ribbon-like" evidence="10">
    <location>
        <begin position="315"/>
        <end position="386"/>
    </location>
</feature>
<keyword evidence="6 8" id="KW-0862">Zinc</keyword>
<feature type="compositionally biased region" description="Acidic residues" evidence="9">
    <location>
        <begin position="237"/>
        <end position="260"/>
    </location>
</feature>
<dbReference type="SUPFAM" id="SSF144206">
    <property type="entry name" value="NOB1 zinc finger-like"/>
    <property type="match status" value="1"/>
</dbReference>
<dbReference type="PIRSF" id="PIRSF037125">
    <property type="entry name" value="D-site_20S_pre-rRNA_nuclease"/>
    <property type="match status" value="1"/>
</dbReference>
<keyword evidence="5" id="KW-0378">Hydrolase</keyword>
<evidence type="ECO:0000259" key="10">
    <source>
        <dbReference type="Pfam" id="PF08772"/>
    </source>
</evidence>
<dbReference type="GeneID" id="101848950"/>
<dbReference type="InterPro" id="IPR039907">
    <property type="entry name" value="NOB1"/>
</dbReference>
<accession>A0ABM0JGN2</accession>
<evidence type="ECO:0000256" key="2">
    <source>
        <dbReference type="ARBA" id="ARBA00005858"/>
    </source>
</evidence>
<organism evidence="12 13">
    <name type="scientific">Aplysia californica</name>
    <name type="common">California sea hare</name>
    <dbReference type="NCBI Taxonomy" id="6500"/>
    <lineage>
        <taxon>Eukaryota</taxon>
        <taxon>Metazoa</taxon>
        <taxon>Spiralia</taxon>
        <taxon>Lophotrochozoa</taxon>
        <taxon>Mollusca</taxon>
        <taxon>Gastropoda</taxon>
        <taxon>Heterobranchia</taxon>
        <taxon>Euthyneura</taxon>
        <taxon>Tectipleura</taxon>
        <taxon>Aplysiida</taxon>
        <taxon>Aplysioidea</taxon>
        <taxon>Aplysiidae</taxon>
        <taxon>Aplysia</taxon>
    </lineage>
</organism>
<dbReference type="RefSeq" id="XP_005093274.2">
    <property type="nucleotide sequence ID" value="XM_005093217.3"/>
</dbReference>
<evidence type="ECO:0000259" key="11">
    <source>
        <dbReference type="Pfam" id="PF17146"/>
    </source>
</evidence>
<dbReference type="InterPro" id="IPR014881">
    <property type="entry name" value="NOB1_Zn-bd"/>
</dbReference>
<evidence type="ECO:0000256" key="6">
    <source>
        <dbReference type="ARBA" id="ARBA00022833"/>
    </source>
</evidence>
<dbReference type="Proteomes" id="UP000694888">
    <property type="component" value="Unplaced"/>
</dbReference>
<evidence type="ECO:0000313" key="12">
    <source>
        <dbReference type="Proteomes" id="UP000694888"/>
    </source>
</evidence>
<evidence type="ECO:0000256" key="9">
    <source>
        <dbReference type="SAM" id="MobiDB-lite"/>
    </source>
</evidence>
<dbReference type="PANTHER" id="PTHR12814">
    <property type="entry name" value="RNA-BINDING PROTEIN NOB1"/>
    <property type="match status" value="1"/>
</dbReference>
<feature type="region of interest" description="Disordered" evidence="9">
    <location>
        <begin position="432"/>
        <end position="465"/>
    </location>
</feature>
<comment type="subcellular location">
    <subcellularLocation>
        <location evidence="1 8">Nucleus</location>
    </subcellularLocation>
</comment>
<feature type="domain" description="Ribonuclease PIN" evidence="11">
    <location>
        <begin position="66"/>
        <end position="152"/>
    </location>
</feature>
<protein>
    <recommendedName>
        <fullName evidence="8">RNA-binding protein NOB1</fullName>
    </recommendedName>
</protein>
<dbReference type="CDD" id="cd09876">
    <property type="entry name" value="PIN_Nob1-like"/>
    <property type="match status" value="1"/>
</dbReference>
<dbReference type="Gene3D" id="3.40.50.1010">
    <property type="entry name" value="5'-nuclease"/>
    <property type="match status" value="1"/>
</dbReference>
<evidence type="ECO:0000256" key="4">
    <source>
        <dbReference type="ARBA" id="ARBA00022723"/>
    </source>
</evidence>
<feature type="compositionally biased region" description="Acidic residues" evidence="9">
    <location>
        <begin position="203"/>
        <end position="225"/>
    </location>
</feature>
<comment type="similarity">
    <text evidence="2 8">Belongs to the NOB1 family.</text>
</comment>
<proteinExistence type="inferred from homology"/>
<evidence type="ECO:0000313" key="13">
    <source>
        <dbReference type="RefSeq" id="XP_005093274.2"/>
    </source>
</evidence>
<dbReference type="InterPro" id="IPR036283">
    <property type="entry name" value="NOB1_Zf-like_sf"/>
</dbReference>
<sequence length="465" mass="51892">MFSLLVIYFPLGCPSSGIRVRTRPPAQCSISDSDPTNSPNSESRLDFAHAYHPSFIFKMASKIQHVVADAGAFIRNAPLRDIGEKVYTVPEVIAESCDKATRQRLKTLPVELTFKEPSSEAVLFVTSFSKKTGDYGSLSAVDLKVLALTYDLERQFNGTNHIRKEPLKKPEYTVGSSTPGVDQVISSKRYGEGDALPSHLIEDDSEEDEDDDEVQDDNEDDDGDKDNEHVDGGALAEEMDAADDVDEEEEEEEEDEDDEGWITPSNINDVKRSYGVETVKAGSLVSVGCLTTDFAMQNVLIQMGLHVLSVDGMLIKQVKSYVLRCHGCMRITKDTSKQFCPHCGNKTLKRLTTSIDENGVVKYHLARNYMVRTRGKKYSLPKPQGGKHAFNPLLTADQPLPHQRPAKKALQKVDILSADYVADSSPFRLNDVTSRASQLGRNKQQAPQWTRRNPNENRRKPNKRK</sequence>
<dbReference type="Pfam" id="PF08772">
    <property type="entry name" value="Zn_ribbon_NOB1"/>
    <property type="match status" value="1"/>
</dbReference>
<dbReference type="Gene3D" id="6.20.210.10">
    <property type="entry name" value="Nin one binding (NOB1), Zn-ribbon-like"/>
    <property type="match status" value="1"/>
</dbReference>
<keyword evidence="12" id="KW-1185">Reference proteome</keyword>